<dbReference type="RefSeq" id="WP_303908166.1">
    <property type="nucleotide sequence ID" value="NZ_DYXC01000146.1"/>
</dbReference>
<comment type="caution">
    <text evidence="1">The sequence shown here is derived from an EMBL/GenBank/DDBJ whole genome shotgun (WGS) entry which is preliminary data.</text>
</comment>
<evidence type="ECO:0000313" key="2">
    <source>
        <dbReference type="Proteomes" id="UP000703315"/>
    </source>
</evidence>
<dbReference type="Proteomes" id="UP000703315">
    <property type="component" value="Unassembled WGS sequence"/>
</dbReference>
<protein>
    <submittedName>
        <fullName evidence="1">Uncharacterized protein</fullName>
    </submittedName>
</protein>
<reference evidence="1" key="2">
    <citation type="submission" date="2021-09" db="EMBL/GenBank/DDBJ databases">
        <authorList>
            <person name="Gilroy R."/>
        </authorList>
    </citation>
    <scope>NUCLEOTIDE SEQUENCE</scope>
    <source>
        <strain evidence="1">ChiHjej13B12-14962</strain>
    </source>
</reference>
<dbReference type="AlphaFoldDB" id="A0A921FRG6"/>
<sequence length="167" mass="18875">MSILRMYYTADGAQRPTHYREAWWEEETGEFVLHHGAVGDTGTTTVEKVADAAEADVLLASFEQQNLTDHYVDAADTEHETVTVKIRFKGTTPTQVEKTNAEKFTIAYSGLLGWRGLGTVDEYHMTPDEPAFSIAVHTVHRGKAMKLTQEVLKKTDFRSDRLRIERS</sequence>
<proteinExistence type="predicted"/>
<organism evidence="1 2">
    <name type="scientific">Enteractinococcus helveticum</name>
    <dbReference type="NCBI Taxonomy" id="1837282"/>
    <lineage>
        <taxon>Bacteria</taxon>
        <taxon>Bacillati</taxon>
        <taxon>Actinomycetota</taxon>
        <taxon>Actinomycetes</taxon>
        <taxon>Micrococcales</taxon>
        <taxon>Micrococcaceae</taxon>
    </lineage>
</organism>
<name>A0A921FRG6_9MICC</name>
<gene>
    <name evidence="1" type="ORF">K8V32_12835</name>
</gene>
<evidence type="ECO:0000313" key="1">
    <source>
        <dbReference type="EMBL" id="HJF15656.1"/>
    </source>
</evidence>
<reference evidence="1" key="1">
    <citation type="journal article" date="2021" name="PeerJ">
        <title>Extensive microbial diversity within the chicken gut microbiome revealed by metagenomics and culture.</title>
        <authorList>
            <person name="Gilroy R."/>
            <person name="Ravi A."/>
            <person name="Getino M."/>
            <person name="Pursley I."/>
            <person name="Horton D.L."/>
            <person name="Alikhan N.F."/>
            <person name="Baker D."/>
            <person name="Gharbi K."/>
            <person name="Hall N."/>
            <person name="Watson M."/>
            <person name="Adriaenssens E.M."/>
            <person name="Foster-Nyarko E."/>
            <person name="Jarju S."/>
            <person name="Secka A."/>
            <person name="Antonio M."/>
            <person name="Oren A."/>
            <person name="Chaudhuri R.R."/>
            <person name="La Ragione R."/>
            <person name="Hildebrand F."/>
            <person name="Pallen M.J."/>
        </authorList>
    </citation>
    <scope>NUCLEOTIDE SEQUENCE</scope>
    <source>
        <strain evidence="1">ChiHjej13B12-14962</strain>
    </source>
</reference>
<dbReference type="EMBL" id="DYXC01000146">
    <property type="protein sequence ID" value="HJF15656.1"/>
    <property type="molecule type" value="Genomic_DNA"/>
</dbReference>
<accession>A0A921FRG6</accession>